<reference evidence="5" key="2">
    <citation type="submission" date="2018-10" db="UniProtKB">
        <authorList>
            <consortium name="EnsemblPlants"/>
        </authorList>
    </citation>
    <scope>IDENTIFICATION</scope>
</reference>
<dbReference type="SUPFAM" id="SSF53756">
    <property type="entry name" value="UDP-Glycosyltransferase/glycogen phosphorylase"/>
    <property type="match status" value="1"/>
</dbReference>
<evidence type="ECO:0000256" key="4">
    <source>
        <dbReference type="RuleBase" id="RU362057"/>
    </source>
</evidence>
<proteinExistence type="inferred from homology"/>
<keyword evidence="3" id="KW-0328">Glycosyltransferase</keyword>
<dbReference type="PANTHER" id="PTHR48049">
    <property type="entry name" value="GLYCOSYLTRANSFERASE"/>
    <property type="match status" value="1"/>
</dbReference>
<dbReference type="PROSITE" id="PS00375">
    <property type="entry name" value="UDPGT"/>
    <property type="match status" value="1"/>
</dbReference>
<evidence type="ECO:0000256" key="3">
    <source>
        <dbReference type="RuleBase" id="RU003718"/>
    </source>
</evidence>
<keyword evidence="2 3" id="KW-0808">Transferase</keyword>
<evidence type="ECO:0000313" key="6">
    <source>
        <dbReference type="Proteomes" id="UP000019116"/>
    </source>
</evidence>
<keyword evidence="6" id="KW-1185">Reference proteome</keyword>
<evidence type="ECO:0000313" key="5">
    <source>
        <dbReference type="EnsemblPlants" id="TraesCS1B02G023300.1"/>
    </source>
</evidence>
<dbReference type="SMR" id="A0A3B5YRC8"/>
<comment type="similarity">
    <text evidence="1 3">Belongs to the UDP-glycosyltransferase family.</text>
</comment>
<sequence length="542" mass="56709">MAAVPHVVVITFPFASHAVKLFRLARALAAAAPAATVSFLSTAGSITQLQEKNQDALEGNLRFVEVPDGLMPPSSGGAGPVPPPNHMARLGLFIAAAEAGGVKVALETARVAAGGARVSCVVGDAFVWMAADAAAAVGAPWVPVSTGGPSALLAHLEGDALRHDIGDKAASRADELLTSHPGLGSYRVRDLPDGCVFGEMHLPIVALFRRVAEQLHVPRAATAVALNTFPGLLPDDVTAALAAELLEVLPIGPFHLLPVPGDDNATAADPHGCLTWLDGHAAGAVAYASFGTVVTAVVGGQEELRELAAGLEASGAPFLWSLPKEYWPLLPAGFLDLERAKVVPWAPQAAVLRHASVGGFVTHAGWASVLEGVAGGVPMACRPFFSDQRMNARMVAHVWGFGTVFEQPMTSGTVSAAVSSLLAGDKSTRMQEMRDMAATAFAADGGSRKNLDKLLKIVCPPKEHRRDDLHVDEAAEVTRCAPTTHGQLLGASSLANTVEKYCFSGLCQSFLLKEYKHLVFFFGTEAPEEPDFELTKPSTGQD</sequence>
<dbReference type="Gene3D" id="3.40.50.2000">
    <property type="entry name" value="Glycogen Phosphorylase B"/>
    <property type="match status" value="2"/>
</dbReference>
<dbReference type="EnsemblPlants" id="TraesCS1B02G023300.1">
    <property type="protein sequence ID" value="TraesCS1B02G023300.1"/>
    <property type="gene ID" value="TraesCS1B02G023300"/>
</dbReference>
<dbReference type="InterPro" id="IPR050481">
    <property type="entry name" value="UDP-glycosyltransf_plant"/>
</dbReference>
<organism evidence="5">
    <name type="scientific">Triticum aestivum</name>
    <name type="common">Wheat</name>
    <dbReference type="NCBI Taxonomy" id="4565"/>
    <lineage>
        <taxon>Eukaryota</taxon>
        <taxon>Viridiplantae</taxon>
        <taxon>Streptophyta</taxon>
        <taxon>Embryophyta</taxon>
        <taxon>Tracheophyta</taxon>
        <taxon>Spermatophyta</taxon>
        <taxon>Magnoliopsida</taxon>
        <taxon>Liliopsida</taxon>
        <taxon>Poales</taxon>
        <taxon>Poaceae</taxon>
        <taxon>BOP clade</taxon>
        <taxon>Pooideae</taxon>
        <taxon>Triticodae</taxon>
        <taxon>Triticeae</taxon>
        <taxon>Triticinae</taxon>
        <taxon>Triticum</taxon>
    </lineage>
</organism>
<dbReference type="Pfam" id="PF00201">
    <property type="entry name" value="UDPGT"/>
    <property type="match status" value="1"/>
</dbReference>
<reference evidence="5" key="1">
    <citation type="submission" date="2018-08" db="EMBL/GenBank/DDBJ databases">
        <authorList>
            <person name="Rossello M."/>
        </authorList>
    </citation>
    <scope>NUCLEOTIDE SEQUENCE [LARGE SCALE GENOMIC DNA]</scope>
    <source>
        <strain evidence="5">cv. Chinese Spring</strain>
    </source>
</reference>
<dbReference type="PANTHER" id="PTHR48049:SF45">
    <property type="entry name" value="ANTHOCYANIDIN 3-O-GLUCOSYLTRANSFERASE"/>
    <property type="match status" value="1"/>
</dbReference>
<dbReference type="CDD" id="cd03784">
    <property type="entry name" value="GT1_Gtf-like"/>
    <property type="match status" value="1"/>
</dbReference>
<dbReference type="Proteomes" id="UP000019116">
    <property type="component" value="Chromosome 1B"/>
</dbReference>
<dbReference type="GO" id="GO:0035251">
    <property type="term" value="F:UDP-glucosyltransferase activity"/>
    <property type="evidence" value="ECO:0000318"/>
    <property type="project" value="GO_Central"/>
</dbReference>
<dbReference type="OrthoDB" id="5835829at2759"/>
<protein>
    <recommendedName>
        <fullName evidence="4">Glycosyltransferase</fullName>
        <ecNumber evidence="4">2.4.1.-</ecNumber>
    </recommendedName>
</protein>
<dbReference type="InterPro" id="IPR035595">
    <property type="entry name" value="UDP_glycos_trans_CS"/>
</dbReference>
<name>A0A3B5YRC8_WHEAT</name>
<dbReference type="InterPro" id="IPR002213">
    <property type="entry name" value="UDP_glucos_trans"/>
</dbReference>
<dbReference type="EC" id="2.4.1.-" evidence="4"/>
<accession>A0A3B5YRC8</accession>
<dbReference type="Gramene" id="TraesCS1B02G023300.1">
    <property type="protein sequence ID" value="TraesCS1B02G023300.1"/>
    <property type="gene ID" value="TraesCS1B02G023300"/>
</dbReference>
<evidence type="ECO:0000256" key="1">
    <source>
        <dbReference type="ARBA" id="ARBA00009995"/>
    </source>
</evidence>
<dbReference type="AlphaFoldDB" id="A0A3B5YRC8"/>
<dbReference type="STRING" id="4565.A0A3B5YRC8"/>
<evidence type="ECO:0000256" key="2">
    <source>
        <dbReference type="ARBA" id="ARBA00022679"/>
    </source>
</evidence>
<dbReference type="OMA" id="ICKPFWA"/>
<dbReference type="Gramene" id="TraesCS1B03G0046500.1">
    <property type="protein sequence ID" value="TraesCS1B03G0046500.1.CDS"/>
    <property type="gene ID" value="TraesCS1B03G0046500"/>
</dbReference>